<organism evidence="5 6">
    <name type="scientific">Synechococcus sp. (strain ATCC 27144 / PCC 6301 / SAUG 1402/1)</name>
    <name type="common">Anacystis nidulans</name>
    <dbReference type="NCBI Taxonomy" id="269084"/>
    <lineage>
        <taxon>Bacteria</taxon>
        <taxon>Bacillati</taxon>
        <taxon>Cyanobacteriota</taxon>
        <taxon>Cyanophyceae</taxon>
        <taxon>Synechococcales</taxon>
        <taxon>Synechococcaceae</taxon>
        <taxon>Synechococcus</taxon>
    </lineage>
</organism>
<dbReference type="InterPro" id="IPR004606">
    <property type="entry name" value="Mop_domain"/>
</dbReference>
<dbReference type="RefSeq" id="WP_011244826.1">
    <property type="nucleotide sequence ID" value="NC_006576.1"/>
</dbReference>
<evidence type="ECO:0000256" key="2">
    <source>
        <dbReference type="PROSITE-ProRule" id="PRU01213"/>
    </source>
</evidence>
<dbReference type="InterPro" id="IPR005116">
    <property type="entry name" value="Transp-assoc_OB_typ1"/>
</dbReference>
<accession>A0A0H3K9Q5</accession>
<evidence type="ECO:0000256" key="3">
    <source>
        <dbReference type="SAM" id="MobiDB-lite"/>
    </source>
</evidence>
<dbReference type="eggNOG" id="COG3585">
    <property type="taxonomic scope" value="Bacteria"/>
</dbReference>
<feature type="domain" description="Mop" evidence="4">
    <location>
        <begin position="73"/>
        <end position="139"/>
    </location>
</feature>
<protein>
    <submittedName>
        <fullName evidence="5">Probable molybdenum-pterin binding protein</fullName>
    </submittedName>
</protein>
<name>A0A0H3K9Q5_SYNP6</name>
<keyword evidence="1 2" id="KW-0500">Molybdenum</keyword>
<feature type="region of interest" description="Disordered" evidence="3">
    <location>
        <begin position="41"/>
        <end position="72"/>
    </location>
</feature>
<dbReference type="AlphaFoldDB" id="A0A0H3K9Q5"/>
<dbReference type="PROSITE" id="PS51866">
    <property type="entry name" value="MOP"/>
    <property type="match status" value="1"/>
</dbReference>
<dbReference type="SUPFAM" id="SSF50331">
    <property type="entry name" value="MOP-like"/>
    <property type="match status" value="1"/>
</dbReference>
<sequence length="141" mass="15573">MPRKDQGWITFQLPSAEQQLLENYCEQTQRSKTDVLRELVRSLPSASTPSNSAPTSPASHHQPVSQDGPRPMRVSARNVFTAVIRQIQMGQVNAEVLLEIAPNVTVVSVITRASVEGLQLQVDQEAYTMIKSSDVMVALED</sequence>
<evidence type="ECO:0000259" key="4">
    <source>
        <dbReference type="PROSITE" id="PS51866"/>
    </source>
</evidence>
<dbReference type="InterPro" id="IPR008995">
    <property type="entry name" value="Mo/tungstate-bd_C_term_dom"/>
</dbReference>
<dbReference type="EMBL" id="AP008231">
    <property type="protein sequence ID" value="BAD80706.1"/>
    <property type="molecule type" value="Genomic_DNA"/>
</dbReference>
<dbReference type="KEGG" id="syc:syc2516_c"/>
<dbReference type="GO" id="GO:0015689">
    <property type="term" value="P:molybdate ion transport"/>
    <property type="evidence" value="ECO:0007669"/>
    <property type="project" value="InterPro"/>
</dbReference>
<dbReference type="Gene3D" id="2.40.50.100">
    <property type="match status" value="1"/>
</dbReference>
<reference evidence="5 6" key="1">
    <citation type="journal article" date="2007" name="Photosyn. Res.">
        <title>Complete nucleotide sequence of the freshwater unicellular cyanobacterium Synechococcus elongatus PCC 6301 chromosome: gene content and organization.</title>
        <authorList>
            <person name="Sugita C."/>
            <person name="Ogata K."/>
            <person name="Shikata M."/>
            <person name="Jikuya H."/>
            <person name="Takano J."/>
            <person name="Furumichi M."/>
            <person name="Kanehisa M."/>
            <person name="Omata T."/>
            <person name="Sugiura M."/>
            <person name="Sugita M."/>
        </authorList>
    </citation>
    <scope>NUCLEOTIDE SEQUENCE [LARGE SCALE GENOMIC DNA]</scope>
    <source>
        <strain evidence="6">ATCC 27144 / PCC 6301 / SAUG 1402/1</strain>
    </source>
</reference>
<dbReference type="NCBIfam" id="TIGR00638">
    <property type="entry name" value="Mop"/>
    <property type="match status" value="1"/>
</dbReference>
<proteinExistence type="predicted"/>
<evidence type="ECO:0000313" key="5">
    <source>
        <dbReference type="EMBL" id="BAD80706.1"/>
    </source>
</evidence>
<evidence type="ECO:0000313" key="6">
    <source>
        <dbReference type="Proteomes" id="UP000001175"/>
    </source>
</evidence>
<evidence type="ECO:0000256" key="1">
    <source>
        <dbReference type="ARBA" id="ARBA00022505"/>
    </source>
</evidence>
<gene>
    <name evidence="5" type="ordered locus">syc2516_c</name>
</gene>
<dbReference type="GeneID" id="72430436"/>
<dbReference type="Pfam" id="PF03459">
    <property type="entry name" value="TOBE"/>
    <property type="match status" value="1"/>
</dbReference>
<feature type="compositionally biased region" description="Low complexity" evidence="3">
    <location>
        <begin position="42"/>
        <end position="59"/>
    </location>
</feature>
<dbReference type="Proteomes" id="UP000001175">
    <property type="component" value="Chromosome"/>
</dbReference>